<dbReference type="EMBL" id="CAMKVN010002993">
    <property type="protein sequence ID" value="CAI2183321.1"/>
    <property type="molecule type" value="Genomic_DNA"/>
</dbReference>
<keyword evidence="2" id="KW-1185">Reference proteome</keyword>
<protein>
    <submittedName>
        <fullName evidence="1">281_t:CDS:1</fullName>
    </submittedName>
</protein>
<accession>A0A9W4SWK8</accession>
<dbReference type="Proteomes" id="UP001153678">
    <property type="component" value="Unassembled WGS sequence"/>
</dbReference>
<gene>
    <name evidence="1" type="ORF">FWILDA_LOCUS11021</name>
</gene>
<organism evidence="1 2">
    <name type="scientific">Funneliformis geosporum</name>
    <dbReference type="NCBI Taxonomy" id="1117311"/>
    <lineage>
        <taxon>Eukaryota</taxon>
        <taxon>Fungi</taxon>
        <taxon>Fungi incertae sedis</taxon>
        <taxon>Mucoromycota</taxon>
        <taxon>Glomeromycotina</taxon>
        <taxon>Glomeromycetes</taxon>
        <taxon>Glomerales</taxon>
        <taxon>Glomeraceae</taxon>
        <taxon>Funneliformis</taxon>
    </lineage>
</organism>
<dbReference type="AlphaFoldDB" id="A0A9W4SWK8"/>
<reference evidence="1" key="1">
    <citation type="submission" date="2022-08" db="EMBL/GenBank/DDBJ databases">
        <authorList>
            <person name="Kallberg Y."/>
            <person name="Tangrot J."/>
            <person name="Rosling A."/>
        </authorList>
    </citation>
    <scope>NUCLEOTIDE SEQUENCE</scope>
    <source>
        <strain evidence="1">Wild A</strain>
    </source>
</reference>
<name>A0A9W4SWK8_9GLOM</name>
<proteinExistence type="predicted"/>
<comment type="caution">
    <text evidence="1">The sequence shown here is derived from an EMBL/GenBank/DDBJ whole genome shotgun (WGS) entry which is preliminary data.</text>
</comment>
<sequence>MANVSHGDILKDLHARALRQVNARMPTSKFHDPLKKVKRDSKNNMSMKTLKNIFHRYNSSMQIFGRKGFLFIGCGVSDGEDDARFGTYLMPKGSKEETCNTHFPIYYQC</sequence>
<evidence type="ECO:0000313" key="2">
    <source>
        <dbReference type="Proteomes" id="UP001153678"/>
    </source>
</evidence>
<evidence type="ECO:0000313" key="1">
    <source>
        <dbReference type="EMBL" id="CAI2183321.1"/>
    </source>
</evidence>